<keyword evidence="8" id="KW-1185">Reference proteome</keyword>
<protein>
    <submittedName>
        <fullName evidence="7">DNA repair protein RadC</fullName>
    </submittedName>
</protein>
<dbReference type="PROSITE" id="PS01302">
    <property type="entry name" value="UPF0758"/>
    <property type="match status" value="1"/>
</dbReference>
<dbReference type="RefSeq" id="WP_215582928.1">
    <property type="nucleotide sequence ID" value="NZ_CP073754.1"/>
</dbReference>
<feature type="domain" description="MPN" evidence="6">
    <location>
        <begin position="56"/>
        <end position="178"/>
    </location>
</feature>
<dbReference type="Gene3D" id="3.40.140.10">
    <property type="entry name" value="Cytidine Deaminase, domain 2"/>
    <property type="match status" value="1"/>
</dbReference>
<organism evidence="7 8">
    <name type="scientific">Methylomonas paludis</name>
    <dbReference type="NCBI Taxonomy" id="1173101"/>
    <lineage>
        <taxon>Bacteria</taxon>
        <taxon>Pseudomonadati</taxon>
        <taxon>Pseudomonadota</taxon>
        <taxon>Gammaproteobacteria</taxon>
        <taxon>Methylococcales</taxon>
        <taxon>Methylococcaceae</taxon>
        <taxon>Methylomonas</taxon>
    </lineage>
</organism>
<keyword evidence="3" id="KW-0378">Hydrolase</keyword>
<dbReference type="InterPro" id="IPR001405">
    <property type="entry name" value="UPF0758"/>
</dbReference>
<dbReference type="GO" id="GO:0046872">
    <property type="term" value="F:metal ion binding"/>
    <property type="evidence" value="ECO:0007669"/>
    <property type="project" value="UniProtKB-KW"/>
</dbReference>
<dbReference type="Pfam" id="PF04002">
    <property type="entry name" value="RadC"/>
    <property type="match status" value="1"/>
</dbReference>
<sequence>MRAVSNHSADSGSIIKIPHFVCDERGRYRARAALTEAQIIKAAKVLLNRQISQGVALTSPNFTATWLQAHYRDLEHEVFVCLFLDNQHRIINAEQLFRGTIDGASVYPREVLKRALQLNAAALIFAHNHPSGILSPSNEDKYITEKLVKALALVDIRVLDHFIVSKRGYFSFAEHGLI</sequence>
<keyword evidence="1" id="KW-0645">Protease</keyword>
<dbReference type="PROSITE" id="PS50249">
    <property type="entry name" value="MPN"/>
    <property type="match status" value="1"/>
</dbReference>
<dbReference type="Proteomes" id="UP000676649">
    <property type="component" value="Chromosome"/>
</dbReference>
<evidence type="ECO:0000256" key="2">
    <source>
        <dbReference type="ARBA" id="ARBA00022723"/>
    </source>
</evidence>
<evidence type="ECO:0000256" key="5">
    <source>
        <dbReference type="ARBA" id="ARBA00023049"/>
    </source>
</evidence>
<dbReference type="CDD" id="cd08071">
    <property type="entry name" value="MPN_DUF2466"/>
    <property type="match status" value="1"/>
</dbReference>
<dbReference type="InterPro" id="IPR025657">
    <property type="entry name" value="RadC_JAB"/>
</dbReference>
<proteinExistence type="predicted"/>
<accession>A0A975R996</accession>
<evidence type="ECO:0000313" key="7">
    <source>
        <dbReference type="EMBL" id="QWF71210.1"/>
    </source>
</evidence>
<dbReference type="PANTHER" id="PTHR30471">
    <property type="entry name" value="DNA REPAIR PROTEIN RADC"/>
    <property type="match status" value="1"/>
</dbReference>
<dbReference type="PANTHER" id="PTHR30471:SF3">
    <property type="entry name" value="UPF0758 PROTEIN YEES-RELATED"/>
    <property type="match status" value="1"/>
</dbReference>
<keyword evidence="5" id="KW-0482">Metalloprotease</keyword>
<evidence type="ECO:0000256" key="3">
    <source>
        <dbReference type="ARBA" id="ARBA00022801"/>
    </source>
</evidence>
<evidence type="ECO:0000313" key="8">
    <source>
        <dbReference type="Proteomes" id="UP000676649"/>
    </source>
</evidence>
<keyword evidence="4" id="KW-0862">Zinc</keyword>
<dbReference type="InterPro" id="IPR037518">
    <property type="entry name" value="MPN"/>
</dbReference>
<evidence type="ECO:0000259" key="6">
    <source>
        <dbReference type="PROSITE" id="PS50249"/>
    </source>
</evidence>
<reference evidence="7" key="1">
    <citation type="submission" date="2021-04" db="EMBL/GenBank/DDBJ databases">
        <title>Draft genome sequence data of methanotrophic Methylovulum sp. strain S1L and Methylomonas sp. strain S2AM isolated from boreal lake water columns.</title>
        <authorList>
            <person name="Rissanen A.J."/>
            <person name="Mangayil R."/>
            <person name="Svenning M.M."/>
            <person name="Khanongnuch R."/>
        </authorList>
    </citation>
    <scope>NUCLEOTIDE SEQUENCE</scope>
    <source>
        <strain evidence="7">S2AM</strain>
    </source>
</reference>
<dbReference type="AlphaFoldDB" id="A0A975R996"/>
<dbReference type="NCBIfam" id="TIGR00608">
    <property type="entry name" value="radc"/>
    <property type="match status" value="1"/>
</dbReference>
<dbReference type="GO" id="GO:0008237">
    <property type="term" value="F:metallopeptidase activity"/>
    <property type="evidence" value="ECO:0007669"/>
    <property type="project" value="UniProtKB-KW"/>
</dbReference>
<name>A0A975R996_9GAMM</name>
<dbReference type="EMBL" id="CP073754">
    <property type="protein sequence ID" value="QWF71210.1"/>
    <property type="molecule type" value="Genomic_DNA"/>
</dbReference>
<evidence type="ECO:0000256" key="1">
    <source>
        <dbReference type="ARBA" id="ARBA00022670"/>
    </source>
</evidence>
<dbReference type="KEGG" id="mpad:KEF85_01555"/>
<keyword evidence="2" id="KW-0479">Metal-binding</keyword>
<evidence type="ECO:0000256" key="4">
    <source>
        <dbReference type="ARBA" id="ARBA00022833"/>
    </source>
</evidence>
<dbReference type="InterPro" id="IPR020891">
    <property type="entry name" value="UPF0758_CS"/>
</dbReference>
<dbReference type="GO" id="GO:0006508">
    <property type="term" value="P:proteolysis"/>
    <property type="evidence" value="ECO:0007669"/>
    <property type="project" value="UniProtKB-KW"/>
</dbReference>
<gene>
    <name evidence="7" type="primary">radC</name>
    <name evidence="7" type="ORF">KEF85_01555</name>
</gene>